<evidence type="ECO:0000256" key="2">
    <source>
        <dbReference type="ARBA" id="ARBA00014363"/>
    </source>
</evidence>
<evidence type="ECO:0000313" key="9">
    <source>
        <dbReference type="EMBL" id="SET39150.1"/>
    </source>
</evidence>
<dbReference type="InterPro" id="IPR027417">
    <property type="entry name" value="P-loop_NTPase"/>
</dbReference>
<dbReference type="SUPFAM" id="SSF48019">
    <property type="entry name" value="post-AAA+ oligomerization domain-like"/>
    <property type="match status" value="1"/>
</dbReference>
<dbReference type="RefSeq" id="WP_093321025.1">
    <property type="nucleotide sequence ID" value="NZ_FOHV01000022.1"/>
</dbReference>
<evidence type="ECO:0000256" key="5">
    <source>
        <dbReference type="ARBA" id="ARBA00022705"/>
    </source>
</evidence>
<feature type="domain" description="DNA polymerase III delta subunit C-terminal" evidence="8">
    <location>
        <begin position="218"/>
        <end position="338"/>
    </location>
</feature>
<comment type="catalytic activity">
    <reaction evidence="7">
        <text>DNA(n) + a 2'-deoxyribonucleoside 5'-triphosphate = DNA(n+1) + diphosphate</text>
        <dbReference type="Rhea" id="RHEA:22508"/>
        <dbReference type="Rhea" id="RHEA-COMP:17339"/>
        <dbReference type="Rhea" id="RHEA-COMP:17340"/>
        <dbReference type="ChEBI" id="CHEBI:33019"/>
        <dbReference type="ChEBI" id="CHEBI:61560"/>
        <dbReference type="ChEBI" id="CHEBI:173112"/>
        <dbReference type="EC" id="2.7.7.7"/>
    </reaction>
</comment>
<dbReference type="InterPro" id="IPR050238">
    <property type="entry name" value="DNA_Rep/Repair_Clamp_Loader"/>
</dbReference>
<proteinExistence type="predicted"/>
<keyword evidence="5" id="KW-0235">DNA replication</keyword>
<organism evidence="9 10">
    <name type="scientific">Thorsellia anophelis DSM 18579</name>
    <dbReference type="NCBI Taxonomy" id="1123402"/>
    <lineage>
        <taxon>Bacteria</taxon>
        <taxon>Pseudomonadati</taxon>
        <taxon>Pseudomonadota</taxon>
        <taxon>Gammaproteobacteria</taxon>
        <taxon>Enterobacterales</taxon>
        <taxon>Thorselliaceae</taxon>
        <taxon>Thorsellia</taxon>
    </lineage>
</organism>
<dbReference type="GO" id="GO:0003677">
    <property type="term" value="F:DNA binding"/>
    <property type="evidence" value="ECO:0007669"/>
    <property type="project" value="InterPro"/>
</dbReference>
<evidence type="ECO:0000259" key="8">
    <source>
        <dbReference type="Pfam" id="PF09115"/>
    </source>
</evidence>
<dbReference type="Gene3D" id="1.20.272.10">
    <property type="match status" value="1"/>
</dbReference>
<dbReference type="GO" id="GO:0006261">
    <property type="term" value="P:DNA-templated DNA replication"/>
    <property type="evidence" value="ECO:0007669"/>
    <property type="project" value="TreeGrafter"/>
</dbReference>
<dbReference type="PANTHER" id="PTHR11669:SF8">
    <property type="entry name" value="DNA POLYMERASE III SUBUNIT DELTA"/>
    <property type="match status" value="1"/>
</dbReference>
<evidence type="ECO:0000256" key="7">
    <source>
        <dbReference type="ARBA" id="ARBA00049244"/>
    </source>
</evidence>
<dbReference type="GO" id="GO:0003887">
    <property type="term" value="F:DNA-directed DNA polymerase activity"/>
    <property type="evidence" value="ECO:0007669"/>
    <property type="project" value="UniProtKB-KW"/>
</dbReference>
<dbReference type="SUPFAM" id="SSF52540">
    <property type="entry name" value="P-loop containing nucleoside triphosphate hydrolases"/>
    <property type="match status" value="1"/>
</dbReference>
<keyword evidence="3" id="KW-0808">Transferase</keyword>
<evidence type="ECO:0000256" key="6">
    <source>
        <dbReference type="ARBA" id="ARBA00022932"/>
    </source>
</evidence>
<protein>
    <recommendedName>
        <fullName evidence="2">DNA polymerase III subunit delta'</fullName>
        <ecNumber evidence="1">2.7.7.7</ecNumber>
    </recommendedName>
</protein>
<evidence type="ECO:0000256" key="3">
    <source>
        <dbReference type="ARBA" id="ARBA00022679"/>
    </source>
</evidence>
<dbReference type="EC" id="2.7.7.7" evidence="1"/>
<keyword evidence="4" id="KW-0548">Nucleotidyltransferase</keyword>
<dbReference type="PANTHER" id="PTHR11669">
    <property type="entry name" value="REPLICATION FACTOR C / DNA POLYMERASE III GAMMA-TAU SUBUNIT"/>
    <property type="match status" value="1"/>
</dbReference>
<dbReference type="InterPro" id="IPR008921">
    <property type="entry name" value="DNA_pol3_clamp-load_cplx_C"/>
</dbReference>
<keyword evidence="6" id="KW-0239">DNA-directed DNA polymerase</keyword>
<dbReference type="Proteomes" id="UP000242642">
    <property type="component" value="Unassembled WGS sequence"/>
</dbReference>
<dbReference type="Pfam" id="PF09115">
    <property type="entry name" value="DNApol3-delta_C"/>
    <property type="match status" value="1"/>
</dbReference>
<evidence type="ECO:0000256" key="4">
    <source>
        <dbReference type="ARBA" id="ARBA00022695"/>
    </source>
</evidence>
<dbReference type="EMBL" id="FOHV01000022">
    <property type="protein sequence ID" value="SET39150.1"/>
    <property type="molecule type" value="Genomic_DNA"/>
</dbReference>
<dbReference type="GO" id="GO:0009360">
    <property type="term" value="C:DNA polymerase III complex"/>
    <property type="evidence" value="ECO:0007669"/>
    <property type="project" value="InterPro"/>
</dbReference>
<dbReference type="STRING" id="1123402.SAMN02583745_02224"/>
<dbReference type="Pfam" id="PF13177">
    <property type="entry name" value="DNA_pol3_delta2"/>
    <property type="match status" value="1"/>
</dbReference>
<keyword evidence="10" id="KW-1185">Reference proteome</keyword>
<sequence>MNTQSIANIPWLFDAYKQLAGMYATSQGHHALLLQSTQGVGEHELIQSVGHFLLCQAKQKTPIMTACGVCTSCKLINANNHPDWHVIELEKDKKSIGVDAIRTVINELHQHANQGGAKLIEIENLEILTEAAANALLKILEEPTDNTFFLLTTYAPSELLATIKSRCLAYPLLVPREITAIEWLKDKGTQLDNDSLKVGLRLAHGAPILASEILNESNWANRITFNTELYDALKHKAYLKLASYLSSENWLFHLESLIAYLLDALKYQSLHKIPDISRALNEALINIDRIDIISELALQDHTMLVINLQEAMHIRYTLVHNPSINTELMITNWLLRWQQNRLEQNYL</sequence>
<dbReference type="InterPro" id="IPR015199">
    <property type="entry name" value="DNA_pol_III_delta_C"/>
</dbReference>
<dbReference type="OrthoDB" id="9811073at2"/>
<gene>
    <name evidence="9" type="ORF">SAMN02583745_02224</name>
</gene>
<evidence type="ECO:0000313" key="10">
    <source>
        <dbReference type="Proteomes" id="UP000242642"/>
    </source>
</evidence>
<dbReference type="Gene3D" id="3.40.50.300">
    <property type="entry name" value="P-loop containing nucleotide triphosphate hydrolases"/>
    <property type="match status" value="1"/>
</dbReference>
<name>A0A1I0E2K7_9GAMM</name>
<reference evidence="10" key="1">
    <citation type="submission" date="2016-10" db="EMBL/GenBank/DDBJ databases">
        <authorList>
            <person name="Varghese N."/>
            <person name="Submissions S."/>
        </authorList>
    </citation>
    <scope>NUCLEOTIDE SEQUENCE [LARGE SCALE GENOMIC DNA]</scope>
    <source>
        <strain evidence="10">DSM 18579</strain>
    </source>
</reference>
<dbReference type="AlphaFoldDB" id="A0A1I0E2K7"/>
<accession>A0A1I0E2K7</accession>
<evidence type="ECO:0000256" key="1">
    <source>
        <dbReference type="ARBA" id="ARBA00012417"/>
    </source>
</evidence>